<dbReference type="KEGG" id="lbc:LACBIDRAFT_309502"/>
<dbReference type="OrthoDB" id="3025690at2759"/>
<organism evidence="4">
    <name type="scientific">Laccaria bicolor (strain S238N-H82 / ATCC MYA-4686)</name>
    <name type="common">Bicoloured deceiver</name>
    <name type="synonym">Laccaria laccata var. bicolor</name>
    <dbReference type="NCBI Taxonomy" id="486041"/>
    <lineage>
        <taxon>Eukaryota</taxon>
        <taxon>Fungi</taxon>
        <taxon>Dikarya</taxon>
        <taxon>Basidiomycota</taxon>
        <taxon>Agaricomycotina</taxon>
        <taxon>Agaricomycetes</taxon>
        <taxon>Agaricomycetidae</taxon>
        <taxon>Agaricales</taxon>
        <taxon>Agaricineae</taxon>
        <taxon>Hydnangiaceae</taxon>
        <taxon>Laccaria</taxon>
    </lineage>
</organism>
<dbReference type="Gene3D" id="2.60.120.260">
    <property type="entry name" value="Galactose-binding domain-like"/>
    <property type="match status" value="2"/>
</dbReference>
<dbReference type="EMBL" id="DS547130">
    <property type="protein sequence ID" value="EDR02544.1"/>
    <property type="molecule type" value="Genomic_DNA"/>
</dbReference>
<dbReference type="GeneID" id="6082562"/>
<protein>
    <submittedName>
        <fullName evidence="3">Predicted protein</fullName>
    </submittedName>
</protein>
<feature type="compositionally biased region" description="Polar residues" evidence="1">
    <location>
        <begin position="436"/>
        <end position="447"/>
    </location>
</feature>
<reference evidence="3 4" key="1">
    <citation type="journal article" date="2008" name="Nature">
        <title>The genome of Laccaria bicolor provides insights into mycorrhizal symbiosis.</title>
        <authorList>
            <person name="Martin F."/>
            <person name="Aerts A."/>
            <person name="Ahren D."/>
            <person name="Brun A."/>
            <person name="Danchin E.G.J."/>
            <person name="Duchaussoy F."/>
            <person name="Gibon J."/>
            <person name="Kohler A."/>
            <person name="Lindquist E."/>
            <person name="Pereda V."/>
            <person name="Salamov A."/>
            <person name="Shapiro H.J."/>
            <person name="Wuyts J."/>
            <person name="Blaudez D."/>
            <person name="Buee M."/>
            <person name="Brokstein P."/>
            <person name="Canbaeck B."/>
            <person name="Cohen D."/>
            <person name="Courty P.E."/>
            <person name="Coutinho P.M."/>
            <person name="Delaruelle C."/>
            <person name="Detter J.C."/>
            <person name="Deveau A."/>
            <person name="DiFazio S."/>
            <person name="Duplessis S."/>
            <person name="Fraissinet-Tachet L."/>
            <person name="Lucic E."/>
            <person name="Frey-Klett P."/>
            <person name="Fourrey C."/>
            <person name="Feussner I."/>
            <person name="Gay G."/>
            <person name="Grimwood J."/>
            <person name="Hoegger P.J."/>
            <person name="Jain P."/>
            <person name="Kilaru S."/>
            <person name="Labbe J."/>
            <person name="Lin Y.C."/>
            <person name="Legue V."/>
            <person name="Le Tacon F."/>
            <person name="Marmeisse R."/>
            <person name="Melayah D."/>
            <person name="Montanini B."/>
            <person name="Muratet M."/>
            <person name="Nehls U."/>
            <person name="Niculita-Hirzel H."/>
            <person name="Oudot-Le Secq M.P."/>
            <person name="Peter M."/>
            <person name="Quesneville H."/>
            <person name="Rajashekar B."/>
            <person name="Reich M."/>
            <person name="Rouhier N."/>
            <person name="Schmutz J."/>
            <person name="Yin T."/>
            <person name="Chalot M."/>
            <person name="Henrissat B."/>
            <person name="Kuees U."/>
            <person name="Lucas S."/>
            <person name="Van de Peer Y."/>
            <person name="Podila G.K."/>
            <person name="Polle A."/>
            <person name="Pukkila P.J."/>
            <person name="Richardson P.M."/>
            <person name="Rouze P."/>
            <person name="Sanders I.R."/>
            <person name="Stajich J.E."/>
            <person name="Tunlid A."/>
            <person name="Tuskan G."/>
            <person name="Grigoriev I.V."/>
        </authorList>
    </citation>
    <scope>NUCLEOTIDE SEQUENCE [LARGE SCALE GENOMIC DNA]</scope>
    <source>
        <strain evidence="4">S238N-H82 / ATCC MYA-4686</strain>
    </source>
</reference>
<evidence type="ECO:0000256" key="2">
    <source>
        <dbReference type="SAM" id="Phobius"/>
    </source>
</evidence>
<dbReference type="Proteomes" id="UP000001194">
    <property type="component" value="Unassembled WGS sequence"/>
</dbReference>
<name>B0DSG7_LACBS</name>
<keyword evidence="2" id="KW-0472">Membrane</keyword>
<accession>B0DSG7</accession>
<feature type="transmembrane region" description="Helical" evidence="2">
    <location>
        <begin position="343"/>
        <end position="365"/>
    </location>
</feature>
<evidence type="ECO:0000313" key="3">
    <source>
        <dbReference type="EMBL" id="EDR02544.1"/>
    </source>
</evidence>
<evidence type="ECO:0000313" key="4">
    <source>
        <dbReference type="Proteomes" id="UP000001194"/>
    </source>
</evidence>
<dbReference type="AlphaFoldDB" id="B0DSG7"/>
<proteinExistence type="predicted"/>
<keyword evidence="4" id="KW-1185">Reference proteome</keyword>
<keyword evidence="2" id="KW-1133">Transmembrane helix</keyword>
<dbReference type="HOGENOM" id="CLU_036216_2_0_1"/>
<keyword evidence="2" id="KW-0812">Transmembrane</keyword>
<feature type="region of interest" description="Disordered" evidence="1">
    <location>
        <begin position="432"/>
        <end position="506"/>
    </location>
</feature>
<evidence type="ECO:0000256" key="1">
    <source>
        <dbReference type="SAM" id="MobiDB-lite"/>
    </source>
</evidence>
<dbReference type="InParanoid" id="B0DSG7"/>
<sequence length="506" mass="52521">MAAQSLSLIFDDTTLGATYGGGSWSPSSLPSWYNGSCVYPGFAIGGNGTGTASLSFQGTSIAFFGNTAPVFTDSQILTVAIDGGTPYNTTYNDPSPQSYRQWYQSPTLAEGKHNISLSHIAGTALDFAVVTVGPNTPLAGTKVIVDNEDPSITYTGSWTRNTNLFVPGSLPHGLPYHNSTRQSVTAGDSFSFSFTGSSMSIYGIMSWEKLGSFGATFTLDGTPLSQTYTVTQSTPQFTGNSSDQANYLLYGFDFLQSGNHTLVVNVTSVTNSQAFIFDYLTYTPTFSSLATMPNLTGFASTSTSTGSSGKSQTAGATGAHSSSTSTSSASATSSSKASSPAGAIAGGVIGGLILLSVVAAFFYWYGKRSASQKIAPSTALPTNYASEPLAANMRQQTPGHASSPSNGNTISPFLDAGVTQYGLSSYVPTAAERKQGIQSERYSSTISGDRAMSDATTSASGDDLGSLARGRSADPAAGNVLPPSYDNIPGNSRAEYQQPLVPVRKS</sequence>
<gene>
    <name evidence="3" type="ORF">LACBIDRAFT_309502</name>
</gene>
<dbReference type="RefSeq" id="XP_001886907.1">
    <property type="nucleotide sequence ID" value="XM_001886872.1"/>
</dbReference>
<feature type="region of interest" description="Disordered" evidence="1">
    <location>
        <begin position="301"/>
        <end position="339"/>
    </location>
</feature>